<comment type="caution">
    <text evidence="3">The sequence shown here is derived from an EMBL/GenBank/DDBJ whole genome shotgun (WGS) entry which is preliminary data.</text>
</comment>
<feature type="coiled-coil region" evidence="1">
    <location>
        <begin position="752"/>
        <end position="779"/>
    </location>
</feature>
<dbReference type="PANTHER" id="PTHR32114">
    <property type="entry name" value="ABC TRANSPORTER ABCH.3"/>
    <property type="match status" value="1"/>
</dbReference>
<proteinExistence type="predicted"/>
<dbReference type="RefSeq" id="WP_169143197.1">
    <property type="nucleotide sequence ID" value="NZ_WTVS01000092.1"/>
</dbReference>
<feature type="coiled-coil region" evidence="1">
    <location>
        <begin position="400"/>
        <end position="492"/>
    </location>
</feature>
<dbReference type="InterPro" id="IPR038729">
    <property type="entry name" value="Rad50/SbcC_AAA"/>
</dbReference>
<name>A0ABX1NMV2_9RHOO</name>
<dbReference type="Gene3D" id="3.40.50.300">
    <property type="entry name" value="P-loop containing nucleotide triphosphate hydrolases"/>
    <property type="match status" value="2"/>
</dbReference>
<keyword evidence="1" id="KW-0175">Coiled coil</keyword>
<organism evidence="3 4">
    <name type="scientific">Aromatoleum toluolicum</name>
    <dbReference type="NCBI Taxonomy" id="90060"/>
    <lineage>
        <taxon>Bacteria</taxon>
        <taxon>Pseudomonadati</taxon>
        <taxon>Pseudomonadota</taxon>
        <taxon>Betaproteobacteria</taxon>
        <taxon>Rhodocyclales</taxon>
        <taxon>Rhodocyclaceae</taxon>
        <taxon>Aromatoleum</taxon>
    </lineage>
</organism>
<evidence type="ECO:0000256" key="1">
    <source>
        <dbReference type="SAM" id="Coils"/>
    </source>
</evidence>
<dbReference type="Pfam" id="PF13476">
    <property type="entry name" value="AAA_23"/>
    <property type="match status" value="1"/>
</dbReference>
<feature type="coiled-coil region" evidence="1">
    <location>
        <begin position="584"/>
        <end position="611"/>
    </location>
</feature>
<feature type="coiled-coil region" evidence="1">
    <location>
        <begin position="193"/>
        <end position="220"/>
    </location>
</feature>
<feature type="domain" description="Rad50/SbcC-type AAA" evidence="2">
    <location>
        <begin position="5"/>
        <end position="205"/>
    </location>
</feature>
<dbReference type="PANTHER" id="PTHR32114:SF2">
    <property type="entry name" value="ABC TRANSPORTER ABCH.3"/>
    <property type="match status" value="1"/>
</dbReference>
<keyword evidence="4" id="KW-1185">Reference proteome</keyword>
<sequence length="1020" mass="109325">MKPCRLALQAFGPFAGREEIDFGALPSDALFLIHGPTGAGKTSLLDGICYALYGETSGSERSAKEMRSHHAPDSVLTEVEFEFELAGTRYRIRRSPEQERTALRGKKELVKTPAKAELHVHDAAGTGDWTPLVSKTTEVTERIVALLGFEADQFRQVIMLPQGQFRKLLTADSRDREKILEALFSTETYKRLQECLNGSARQLEQQADAARARRTTLLEQAGAQSGDELAARVSESEARLADLAIQEKQSRSDDSAASAALAAGETLAAQFKEVDVSRQALEKLTTGAALADAQRRELADATRAQHVIPAHAAFAEARRHQQQLAQQTAMAATGAENATATLSAAETVLNKETARAAERDAAAREHARLEGLRDTVQGLRAAQREHVAADAAARSTLQTLAALQKQHTDLTTQRSALQQAIELHGPQANRCDALQAKIEQQTQRVAALTRLAAAKATLATSQIEAANRKRACEAAQTARQRALDHKEALEARWREGQAAALAHHLADGQPCPVCGSAEHPHPAASGEAVPTETELRAATAALNKAEGALDLARTAHHEAANRVAAEESTVTTLQSGLPADVPDAAVAQQALQTLERELASARQAAAALSQAKTAIETCDRNIAAAAQAVELARGKSEESGLQAATAASRVAERSAQVPADLREDDALERAIRVAKTRCDQLLEQLKTAQDAHRQAHATAAAARATLATLRESLAAAERRSTEAHETLIGNLSEHGFAGEDVFRLARRPADAITALRTMLQAHDEALAAAKERVARAEGSTAGKTAPDLPALKAAQSATRERVEALVAVQNTLKEKIAHERKTLDTLADIRRELGDIEDRYRVMGHLAAIANGDNSRKLTFQRFVLAALLDDVLGQASLRLKAMSRGRYTLQRRMDVADARKASGLDLEVFDDYTGRARPASTLSGGEGFMASLSLALGLSDVVQSYAGGIQLDTLFIDEGFGSLDPESLDMAMKALIDLQQKGRMVGIISHVDELKRQIDTGIEISLGAAGSHVQIRGCA</sequence>
<protein>
    <submittedName>
        <fullName evidence="3">AAA family ATPase</fullName>
    </submittedName>
</protein>
<evidence type="ECO:0000313" key="4">
    <source>
        <dbReference type="Proteomes" id="UP000634522"/>
    </source>
</evidence>
<dbReference type="SUPFAM" id="SSF52540">
    <property type="entry name" value="P-loop containing nucleoside triphosphate hydrolases"/>
    <property type="match status" value="1"/>
</dbReference>
<gene>
    <name evidence="3" type="ORF">GPA27_25195</name>
</gene>
<dbReference type="Pfam" id="PF13558">
    <property type="entry name" value="SbcC_Walker_B"/>
    <property type="match status" value="1"/>
</dbReference>
<evidence type="ECO:0000259" key="2">
    <source>
        <dbReference type="Pfam" id="PF13476"/>
    </source>
</evidence>
<accession>A0ABX1NMV2</accession>
<dbReference type="EMBL" id="WTVS01000092">
    <property type="protein sequence ID" value="NMG00682.1"/>
    <property type="molecule type" value="Genomic_DNA"/>
</dbReference>
<reference evidence="3 4" key="1">
    <citation type="submission" date="2019-12" db="EMBL/GenBank/DDBJ databases">
        <title>Comparative genomics gives insights into the taxonomy of the Azoarcus-Aromatoleum group and reveals separate origins of nif in the plant-associated Azoarcus and non-plant-associated Aromatoleum sub-groups.</title>
        <authorList>
            <person name="Lafos M."/>
            <person name="Maluk M."/>
            <person name="Batista M."/>
            <person name="Junghare M."/>
            <person name="Carmona M."/>
            <person name="Faoro H."/>
            <person name="Cruz L.M."/>
            <person name="Battistoni F."/>
            <person name="De Souza E."/>
            <person name="Pedrosa F."/>
            <person name="Chen W.-M."/>
            <person name="Poole P.S."/>
            <person name="Dixon R.A."/>
            <person name="James E.K."/>
        </authorList>
    </citation>
    <scope>NUCLEOTIDE SEQUENCE [LARGE SCALE GENOMIC DNA]</scope>
    <source>
        <strain evidence="3 4">T</strain>
    </source>
</reference>
<dbReference type="InterPro" id="IPR027417">
    <property type="entry name" value="P-loop_NTPase"/>
</dbReference>
<feature type="coiled-coil region" evidence="1">
    <location>
        <begin position="671"/>
        <end position="726"/>
    </location>
</feature>
<evidence type="ECO:0000313" key="3">
    <source>
        <dbReference type="EMBL" id="NMG00682.1"/>
    </source>
</evidence>
<dbReference type="Proteomes" id="UP000634522">
    <property type="component" value="Unassembled WGS sequence"/>
</dbReference>